<feature type="domain" description="DUF397" evidence="1">
    <location>
        <begin position="5"/>
        <end position="55"/>
    </location>
</feature>
<dbReference type="Proteomes" id="UP001250214">
    <property type="component" value="Unassembled WGS sequence"/>
</dbReference>
<organism evidence="2 3">
    <name type="scientific">Lipingzhangella rawalii</name>
    <dbReference type="NCBI Taxonomy" id="2055835"/>
    <lineage>
        <taxon>Bacteria</taxon>
        <taxon>Bacillati</taxon>
        <taxon>Actinomycetota</taxon>
        <taxon>Actinomycetes</taxon>
        <taxon>Streptosporangiales</taxon>
        <taxon>Nocardiopsidaceae</taxon>
        <taxon>Lipingzhangella</taxon>
    </lineage>
</organism>
<dbReference type="EMBL" id="JAVLVT010000004">
    <property type="protein sequence ID" value="MDS1270760.1"/>
    <property type="molecule type" value="Genomic_DNA"/>
</dbReference>
<proteinExistence type="predicted"/>
<dbReference type="RefSeq" id="WP_310912308.1">
    <property type="nucleotide sequence ID" value="NZ_JAVLVT010000004.1"/>
</dbReference>
<reference evidence="3" key="1">
    <citation type="submission" date="2023-07" db="EMBL/GenBank/DDBJ databases">
        <title>Novel species in the genus Lipingzhangella isolated from Sambhar Salt Lake.</title>
        <authorList>
            <person name="Jiya N."/>
            <person name="Kajale S."/>
            <person name="Sharma A."/>
        </authorList>
    </citation>
    <scope>NUCLEOTIDE SEQUENCE [LARGE SCALE GENOMIC DNA]</scope>
    <source>
        <strain evidence="3">LS1_29</strain>
    </source>
</reference>
<dbReference type="InterPro" id="IPR007278">
    <property type="entry name" value="DUF397"/>
</dbReference>
<name>A0ABU2H643_9ACTN</name>
<evidence type="ECO:0000313" key="2">
    <source>
        <dbReference type="EMBL" id="MDS1270760.1"/>
    </source>
</evidence>
<sequence length="59" mass="6800">MRDIWYKSSHSGGNNDCVECRTTEGRVEVRDSRYPDLGHFSFPPSEWRALLGSVRRGEV</sequence>
<evidence type="ECO:0000259" key="1">
    <source>
        <dbReference type="Pfam" id="PF04149"/>
    </source>
</evidence>
<evidence type="ECO:0000313" key="3">
    <source>
        <dbReference type="Proteomes" id="UP001250214"/>
    </source>
</evidence>
<accession>A0ABU2H643</accession>
<protein>
    <submittedName>
        <fullName evidence="2">DUF397 domain-containing protein</fullName>
    </submittedName>
</protein>
<keyword evidence="3" id="KW-1185">Reference proteome</keyword>
<comment type="caution">
    <text evidence="2">The sequence shown here is derived from an EMBL/GenBank/DDBJ whole genome shotgun (WGS) entry which is preliminary data.</text>
</comment>
<gene>
    <name evidence="2" type="ORF">RIF23_10655</name>
</gene>
<dbReference type="Pfam" id="PF04149">
    <property type="entry name" value="DUF397"/>
    <property type="match status" value="1"/>
</dbReference>